<evidence type="ECO:0000256" key="12">
    <source>
        <dbReference type="RuleBase" id="RU000304"/>
    </source>
</evidence>
<feature type="binding site" evidence="9">
    <location>
        <position position="219"/>
    </location>
    <ligand>
        <name>ATP</name>
        <dbReference type="ChEBI" id="CHEBI:30616"/>
    </ligand>
</feature>
<dbReference type="PROSITE" id="PS50011">
    <property type="entry name" value="PROTEIN_KINASE_DOM"/>
    <property type="match status" value="1"/>
</dbReference>
<evidence type="ECO:0000256" key="2">
    <source>
        <dbReference type="ARBA" id="ARBA00022679"/>
    </source>
</evidence>
<protein>
    <recommendedName>
        <fullName evidence="14">Protein kinase domain-containing protein</fullName>
    </recommendedName>
</protein>
<evidence type="ECO:0000256" key="1">
    <source>
        <dbReference type="ARBA" id="ARBA00022527"/>
    </source>
</evidence>
<dbReference type="InterPro" id="IPR017441">
    <property type="entry name" value="Protein_kinase_ATP_BS"/>
</dbReference>
<dbReference type="Pfam" id="PF00069">
    <property type="entry name" value="Pkinase"/>
    <property type="match status" value="1"/>
</dbReference>
<evidence type="ECO:0000256" key="13">
    <source>
        <dbReference type="SAM" id="MobiDB-lite"/>
    </source>
</evidence>
<evidence type="ECO:0000256" key="8">
    <source>
        <dbReference type="PIRSR" id="PIRSR630616-1"/>
    </source>
</evidence>
<keyword evidence="3 9" id="KW-0547">Nucleotide-binding</keyword>
<accession>A0AAN5C8B4</accession>
<reference evidence="16" key="1">
    <citation type="submission" date="2022-10" db="EMBL/GenBank/DDBJ databases">
        <title>Genome assembly of Pristionchus species.</title>
        <authorList>
            <person name="Yoshida K."/>
            <person name="Sommer R.J."/>
        </authorList>
    </citation>
    <scope>NUCLEOTIDE SEQUENCE [LARGE SCALE GENOMIC DNA]</scope>
    <source>
        <strain evidence="16">RS5460</strain>
    </source>
</reference>
<evidence type="ECO:0000256" key="3">
    <source>
        <dbReference type="ARBA" id="ARBA00022741"/>
    </source>
</evidence>
<feature type="binding site" evidence="9">
    <location>
        <begin position="205"/>
        <end position="206"/>
    </location>
    <ligand>
        <name>ATP</name>
        <dbReference type="ChEBI" id="CHEBI:30616"/>
    </ligand>
</feature>
<dbReference type="Proteomes" id="UP001328107">
    <property type="component" value="Unassembled WGS sequence"/>
</dbReference>
<keyword evidence="16" id="KW-1185">Reference proteome</keyword>
<evidence type="ECO:0000313" key="16">
    <source>
        <dbReference type="Proteomes" id="UP001328107"/>
    </source>
</evidence>
<feature type="region of interest" description="Disordered" evidence="13">
    <location>
        <begin position="1"/>
        <end position="42"/>
    </location>
</feature>
<comment type="caution">
    <text evidence="15">The sequence shown here is derived from an EMBL/GenBank/DDBJ whole genome shotgun (WGS) entry which is preliminary data.</text>
</comment>
<dbReference type="SMART" id="SM00220">
    <property type="entry name" value="S_TKc"/>
    <property type="match status" value="1"/>
</dbReference>
<feature type="domain" description="Protein kinase" evidence="14">
    <location>
        <begin position="80"/>
        <end position="331"/>
    </location>
</feature>
<dbReference type="InterPro" id="IPR000719">
    <property type="entry name" value="Prot_kinase_dom"/>
</dbReference>
<dbReference type="PROSITE" id="PS00108">
    <property type="entry name" value="PROTEIN_KINASE_ST"/>
    <property type="match status" value="1"/>
</dbReference>
<dbReference type="InterPro" id="IPR030616">
    <property type="entry name" value="Aur-like"/>
</dbReference>
<proteinExistence type="inferred from homology"/>
<dbReference type="InterPro" id="IPR011009">
    <property type="entry name" value="Kinase-like_dom_sf"/>
</dbReference>
<keyword evidence="5 9" id="KW-0067">ATP-binding</keyword>
<keyword evidence="4" id="KW-0418">Kinase</keyword>
<dbReference type="EMBL" id="BTRK01000003">
    <property type="protein sequence ID" value="GMR41373.1"/>
    <property type="molecule type" value="Genomic_DNA"/>
</dbReference>
<dbReference type="FunFam" id="1.10.510.10:FF:001701">
    <property type="entry name" value="Phosphorylase kinase catalytic subunit gamma 2"/>
    <property type="match status" value="1"/>
</dbReference>
<comment type="catalytic activity">
    <reaction evidence="6">
        <text>L-threonyl-[protein] + ATP = O-phospho-L-threonyl-[protein] + ADP + H(+)</text>
        <dbReference type="Rhea" id="RHEA:46608"/>
        <dbReference type="Rhea" id="RHEA-COMP:11060"/>
        <dbReference type="Rhea" id="RHEA-COMP:11605"/>
        <dbReference type="ChEBI" id="CHEBI:15378"/>
        <dbReference type="ChEBI" id="CHEBI:30013"/>
        <dbReference type="ChEBI" id="CHEBI:30616"/>
        <dbReference type="ChEBI" id="CHEBI:61977"/>
        <dbReference type="ChEBI" id="CHEBI:456216"/>
        <dbReference type="EC" id="2.7.11.1"/>
    </reaction>
</comment>
<dbReference type="SUPFAM" id="SSF56112">
    <property type="entry name" value="Protein kinase-like (PK-like)"/>
    <property type="match status" value="1"/>
</dbReference>
<evidence type="ECO:0000256" key="7">
    <source>
        <dbReference type="ARBA" id="ARBA00048679"/>
    </source>
</evidence>
<evidence type="ECO:0000256" key="4">
    <source>
        <dbReference type="ARBA" id="ARBA00022777"/>
    </source>
</evidence>
<sequence length="333" mass="37448">GRRRTSTMRSRSAVGRQPYSRRGSASCDRTSGGSGEDGSGELTRQCRLIHNTSKHVNEGFFGRSENIRSIDRRHSLEKSFEIGSVIGKGNFSTVRYAVRKKDEMKCALKEVDKRSLRGKWFFVENEVEVLAGSSHSNICLLIDAFQTDSFYYLFFEYAQDGDVFEVVRRKGRLEEREAQRVIQQTASALSYLHSNSIAHRDVKPENLLLFGNWKVKLCDFGLACTVLGPLSRVCGTPTYCAPEVVSQSGYGTPVDVWSLGVVLHVLLVGQAPFRSTDRNGLFKLITRGQLKLFQYPWTTVSSNAKHLLRKMITVDADVRLTANGVLEHPWIDT</sequence>
<feature type="binding site" evidence="9 11">
    <location>
        <position position="109"/>
    </location>
    <ligand>
        <name>ATP</name>
        <dbReference type="ChEBI" id="CHEBI:30616"/>
    </ligand>
</feature>
<keyword evidence="2" id="KW-0808">Transferase</keyword>
<evidence type="ECO:0000313" key="15">
    <source>
        <dbReference type="EMBL" id="GMR41373.1"/>
    </source>
</evidence>
<evidence type="ECO:0000256" key="10">
    <source>
        <dbReference type="PIRSR" id="PIRSR630616-3"/>
    </source>
</evidence>
<evidence type="ECO:0000256" key="9">
    <source>
        <dbReference type="PIRSR" id="PIRSR630616-2"/>
    </source>
</evidence>
<feature type="binding site" evidence="9">
    <location>
        <begin position="156"/>
        <end position="158"/>
    </location>
    <ligand>
        <name>ATP</name>
        <dbReference type="ChEBI" id="CHEBI:30616"/>
    </ligand>
</feature>
<dbReference type="PROSITE" id="PS00107">
    <property type="entry name" value="PROTEIN_KINASE_ATP"/>
    <property type="match status" value="1"/>
</dbReference>
<name>A0AAN5C8B4_9BILA</name>
<gene>
    <name evidence="15" type="ORF">PMAYCL1PPCAC_11568</name>
</gene>
<dbReference type="AlphaFoldDB" id="A0AAN5C8B4"/>
<dbReference type="GO" id="GO:0004674">
    <property type="term" value="F:protein serine/threonine kinase activity"/>
    <property type="evidence" value="ECO:0007669"/>
    <property type="project" value="UniProtKB-KW"/>
</dbReference>
<evidence type="ECO:0000256" key="11">
    <source>
        <dbReference type="PROSITE-ProRule" id="PRU10141"/>
    </source>
</evidence>
<feature type="non-terminal residue" evidence="15">
    <location>
        <position position="1"/>
    </location>
</feature>
<comment type="similarity">
    <text evidence="12">Belongs to the protein kinase superfamily.</text>
</comment>
<feature type="cross-link" description="Glycyl lysine isopeptide (Lys-Gly) (interchain with G-Cter in SUMO2)" evidence="10">
    <location>
        <position position="203"/>
    </location>
</feature>
<evidence type="ECO:0000256" key="5">
    <source>
        <dbReference type="ARBA" id="ARBA00022840"/>
    </source>
</evidence>
<feature type="active site" description="Proton acceptor" evidence="8">
    <location>
        <position position="201"/>
    </location>
</feature>
<dbReference type="InterPro" id="IPR008271">
    <property type="entry name" value="Ser/Thr_kinase_AS"/>
</dbReference>
<dbReference type="GO" id="GO:0005524">
    <property type="term" value="F:ATP binding"/>
    <property type="evidence" value="ECO:0007669"/>
    <property type="project" value="UniProtKB-UniRule"/>
</dbReference>
<dbReference type="PANTHER" id="PTHR24350">
    <property type="entry name" value="SERINE/THREONINE-PROTEIN KINASE IAL-RELATED"/>
    <property type="match status" value="1"/>
</dbReference>
<comment type="catalytic activity">
    <reaction evidence="7">
        <text>L-seryl-[protein] + ATP = O-phospho-L-seryl-[protein] + ADP + H(+)</text>
        <dbReference type="Rhea" id="RHEA:17989"/>
        <dbReference type="Rhea" id="RHEA-COMP:9863"/>
        <dbReference type="Rhea" id="RHEA-COMP:11604"/>
        <dbReference type="ChEBI" id="CHEBI:15378"/>
        <dbReference type="ChEBI" id="CHEBI:29999"/>
        <dbReference type="ChEBI" id="CHEBI:30616"/>
        <dbReference type="ChEBI" id="CHEBI:83421"/>
        <dbReference type="ChEBI" id="CHEBI:456216"/>
        <dbReference type="EC" id="2.7.11.1"/>
    </reaction>
</comment>
<organism evidence="15 16">
    <name type="scientific">Pristionchus mayeri</name>
    <dbReference type="NCBI Taxonomy" id="1317129"/>
    <lineage>
        <taxon>Eukaryota</taxon>
        <taxon>Metazoa</taxon>
        <taxon>Ecdysozoa</taxon>
        <taxon>Nematoda</taxon>
        <taxon>Chromadorea</taxon>
        <taxon>Rhabditida</taxon>
        <taxon>Rhabditina</taxon>
        <taxon>Diplogasteromorpha</taxon>
        <taxon>Diplogasteroidea</taxon>
        <taxon>Neodiplogasteridae</taxon>
        <taxon>Pristionchus</taxon>
    </lineage>
</organism>
<keyword evidence="1 12" id="KW-0723">Serine/threonine-protein kinase</keyword>
<evidence type="ECO:0000259" key="14">
    <source>
        <dbReference type="PROSITE" id="PS50011"/>
    </source>
</evidence>
<dbReference type="Gene3D" id="1.10.510.10">
    <property type="entry name" value="Transferase(Phosphotransferase) domain 1"/>
    <property type="match status" value="1"/>
</dbReference>
<evidence type="ECO:0000256" key="6">
    <source>
        <dbReference type="ARBA" id="ARBA00047899"/>
    </source>
</evidence>